<dbReference type="SUPFAM" id="SSF57667">
    <property type="entry name" value="beta-beta-alpha zinc fingers"/>
    <property type="match status" value="1"/>
</dbReference>
<dbReference type="PROSITE" id="PS00028">
    <property type="entry name" value="ZINC_FINGER_C2H2_1"/>
    <property type="match status" value="2"/>
</dbReference>
<dbReference type="GO" id="GO:0006357">
    <property type="term" value="P:regulation of transcription by RNA polymerase II"/>
    <property type="evidence" value="ECO:0007669"/>
    <property type="project" value="UniProtKB-ARBA"/>
</dbReference>
<dbReference type="GO" id="GO:0071248">
    <property type="term" value="P:cellular response to metal ion"/>
    <property type="evidence" value="ECO:0007669"/>
    <property type="project" value="UniProtKB-ARBA"/>
</dbReference>
<dbReference type="PANTHER" id="PTHR16515:SF49">
    <property type="entry name" value="GASTRULA ZINC FINGER PROTEIN XLCGF49.1-LIKE-RELATED"/>
    <property type="match status" value="1"/>
</dbReference>
<evidence type="ECO:0000256" key="3">
    <source>
        <dbReference type="ARBA" id="ARBA00022737"/>
    </source>
</evidence>
<dbReference type="FunFam" id="3.30.160.60:FF:000744">
    <property type="entry name" value="zinc finger E-box-binding homeobox 1"/>
    <property type="match status" value="1"/>
</dbReference>
<keyword evidence="5" id="KW-0862">Zinc</keyword>
<evidence type="ECO:0000256" key="6">
    <source>
        <dbReference type="ARBA" id="ARBA00023015"/>
    </source>
</evidence>
<evidence type="ECO:0000256" key="2">
    <source>
        <dbReference type="ARBA" id="ARBA00022723"/>
    </source>
</evidence>
<dbReference type="STRING" id="1382522.W6MRW0"/>
<keyword evidence="8" id="KW-0539">Nucleus</keyword>
<feature type="domain" description="C2H2-type" evidence="11">
    <location>
        <begin position="409"/>
        <end position="436"/>
    </location>
</feature>
<dbReference type="GO" id="GO:0071468">
    <property type="term" value="P:cellular response to acidic pH"/>
    <property type="evidence" value="ECO:0007669"/>
    <property type="project" value="UniProtKB-ARBA"/>
</dbReference>
<dbReference type="Pfam" id="PF00096">
    <property type="entry name" value="zf-C2H2"/>
    <property type="match status" value="2"/>
</dbReference>
<gene>
    <name evidence="12" type="ORF">KUCA_T00005100001</name>
</gene>
<feature type="compositionally biased region" description="Acidic residues" evidence="10">
    <location>
        <begin position="341"/>
        <end position="354"/>
    </location>
</feature>
<evidence type="ECO:0000256" key="5">
    <source>
        <dbReference type="ARBA" id="ARBA00022833"/>
    </source>
</evidence>
<evidence type="ECO:0000256" key="8">
    <source>
        <dbReference type="ARBA" id="ARBA00023242"/>
    </source>
</evidence>
<keyword evidence="6" id="KW-0805">Transcription regulation</keyword>
<dbReference type="InterPro" id="IPR013087">
    <property type="entry name" value="Znf_C2H2_type"/>
</dbReference>
<reference evidence="12" key="1">
    <citation type="submission" date="2013-12" db="EMBL/GenBank/DDBJ databases">
        <authorList>
            <person name="Genoscope - CEA"/>
        </authorList>
    </citation>
    <scope>NUCLEOTIDE SEQUENCE</scope>
    <source>
        <strain evidence="12">CBS 1993</strain>
    </source>
</reference>
<feature type="region of interest" description="Disordered" evidence="10">
    <location>
        <begin position="66"/>
        <end position="87"/>
    </location>
</feature>
<keyword evidence="4 9" id="KW-0863">Zinc-finger</keyword>
<keyword evidence="2" id="KW-0479">Metal-binding</keyword>
<feature type="domain" description="C2H2-type" evidence="11">
    <location>
        <begin position="381"/>
        <end position="408"/>
    </location>
</feature>
<feature type="compositionally biased region" description="Polar residues" evidence="10">
    <location>
        <begin position="219"/>
        <end position="228"/>
    </location>
</feature>
<dbReference type="Gene3D" id="3.30.160.60">
    <property type="entry name" value="Classic Zinc Finger"/>
    <property type="match status" value="3"/>
</dbReference>
<feature type="compositionally biased region" description="Polar residues" evidence="10">
    <location>
        <begin position="1"/>
        <end position="15"/>
    </location>
</feature>
<dbReference type="EMBL" id="HG793130">
    <property type="protein sequence ID" value="CDK29113.1"/>
    <property type="molecule type" value="Genomic_DNA"/>
</dbReference>
<dbReference type="InterPro" id="IPR036236">
    <property type="entry name" value="Znf_C2H2_sf"/>
</dbReference>
<dbReference type="GO" id="GO:0008270">
    <property type="term" value="F:zinc ion binding"/>
    <property type="evidence" value="ECO:0007669"/>
    <property type="project" value="UniProtKB-KW"/>
</dbReference>
<dbReference type="SMART" id="SM00355">
    <property type="entry name" value="ZnF_C2H2"/>
    <property type="match status" value="2"/>
</dbReference>
<keyword evidence="13" id="KW-1185">Reference proteome</keyword>
<feature type="domain" description="C2H2-type" evidence="11">
    <location>
        <begin position="437"/>
        <end position="473"/>
    </location>
</feature>
<dbReference type="HOGENOM" id="CLU_515863_0_0_1"/>
<feature type="region of interest" description="Disordered" evidence="10">
    <location>
        <begin position="219"/>
        <end position="247"/>
    </location>
</feature>
<dbReference type="GeneID" id="34522490"/>
<evidence type="ECO:0000256" key="4">
    <source>
        <dbReference type="ARBA" id="ARBA00022771"/>
    </source>
</evidence>
<feature type="compositionally biased region" description="Low complexity" evidence="10">
    <location>
        <begin position="306"/>
        <end position="323"/>
    </location>
</feature>
<sequence length="528" mass="58199">MEQKQNSTPADSQDLYSYLDMSTPGSTSQETSTPPAVGAASQYDKELLSVLEDPFNGSNVSQFYGFSGPNGAFAGPDPESPSQLSTSVQVSLREFNQDNGAQQMSNFDNPGFLSVNLSTEFSGGYDELSRDTATGFVPSASYLDPNLYEGDQFKITRNISNTNLSEASSTSPYLAPSRGSSYDVNEILSPMMAPFADDEDSAYVSSTLGTLRLENEFSLSGNSPSNIQIETPPPTITINGDDTVGLESKRPASLFSSAHNTPSASPKLAAQPLPLQQQVDNAETSYLSPEDTHTQMRLGRQRLKVESSGSRSNSRSNSRSTSRSRSRSRDSERSDSYYTSGDDDFEEESGDDTDADHNKRMAELASPNSKNKRAQKNPSVFPCDQCDKRFTRPYNLKSHKRTHTNERPYICKICGKPFARQHDRKRHEDLHSGEKRYQCRGELENGSIWGCGRKFARTDALRRHFQTESGKQCIAPVIQEVEKGSATSIYRPQNSTNGVTADSSQFDMSLTDSALLDKLISNQELNFK</sequence>
<reference evidence="12" key="2">
    <citation type="submission" date="2014-02" db="EMBL/GenBank/DDBJ databases">
        <title>Complete DNA sequence of /Kuraishia capsulata/ illustrates novel genomic features among budding yeasts (/Saccharomycotina/).</title>
        <authorList>
            <person name="Morales L."/>
            <person name="Noel B."/>
            <person name="Porcel B."/>
            <person name="Marcet-Houben M."/>
            <person name="Hullo M-F."/>
            <person name="Sacerdot C."/>
            <person name="Tekaia F."/>
            <person name="Leh-Louis V."/>
            <person name="Despons L."/>
            <person name="Khanna V."/>
            <person name="Aury J-M."/>
            <person name="Barbe V."/>
            <person name="Couloux A."/>
            <person name="Labadie K."/>
            <person name="Pelletier E."/>
            <person name="Souciet J-L."/>
            <person name="Boekhout T."/>
            <person name="Gabaldon T."/>
            <person name="Wincker P."/>
            <person name="Dujon B."/>
        </authorList>
    </citation>
    <scope>NUCLEOTIDE SEQUENCE</scope>
    <source>
        <strain evidence="12">CBS 1993</strain>
    </source>
</reference>
<proteinExistence type="predicted"/>
<evidence type="ECO:0000259" key="11">
    <source>
        <dbReference type="PROSITE" id="PS50157"/>
    </source>
</evidence>
<dbReference type="AlphaFoldDB" id="W6MRW0"/>
<organism evidence="12 13">
    <name type="scientific">Kuraishia capsulata CBS 1993</name>
    <dbReference type="NCBI Taxonomy" id="1382522"/>
    <lineage>
        <taxon>Eukaryota</taxon>
        <taxon>Fungi</taxon>
        <taxon>Dikarya</taxon>
        <taxon>Ascomycota</taxon>
        <taxon>Saccharomycotina</taxon>
        <taxon>Pichiomycetes</taxon>
        <taxon>Pichiales</taxon>
        <taxon>Pichiaceae</taxon>
        <taxon>Kuraishia</taxon>
    </lineage>
</organism>
<dbReference type="FunFam" id="3.30.160.60:FF:000181">
    <property type="entry name" value="C2H2 type zinc finger protein"/>
    <property type="match status" value="1"/>
</dbReference>
<evidence type="ECO:0000256" key="1">
    <source>
        <dbReference type="ARBA" id="ARBA00004123"/>
    </source>
</evidence>
<protein>
    <recommendedName>
        <fullName evidence="11">C2H2-type domain-containing protein</fullName>
    </recommendedName>
</protein>
<dbReference type="PANTHER" id="PTHR16515">
    <property type="entry name" value="PR DOMAIN ZINC FINGER PROTEIN"/>
    <property type="match status" value="1"/>
</dbReference>
<evidence type="ECO:0000256" key="10">
    <source>
        <dbReference type="SAM" id="MobiDB-lite"/>
    </source>
</evidence>
<evidence type="ECO:0000256" key="9">
    <source>
        <dbReference type="PROSITE-ProRule" id="PRU00042"/>
    </source>
</evidence>
<evidence type="ECO:0000256" key="7">
    <source>
        <dbReference type="ARBA" id="ARBA00023163"/>
    </source>
</evidence>
<comment type="subcellular location">
    <subcellularLocation>
        <location evidence="1">Nucleus</location>
    </subcellularLocation>
</comment>
<evidence type="ECO:0000313" key="13">
    <source>
        <dbReference type="Proteomes" id="UP000019384"/>
    </source>
</evidence>
<keyword evidence="3" id="KW-0677">Repeat</keyword>
<name>W6MRW0_9ASCO</name>
<dbReference type="Proteomes" id="UP000019384">
    <property type="component" value="Unassembled WGS sequence"/>
</dbReference>
<dbReference type="RefSeq" id="XP_022461102.1">
    <property type="nucleotide sequence ID" value="XM_022606251.1"/>
</dbReference>
<dbReference type="OrthoDB" id="8117402at2759"/>
<dbReference type="PROSITE" id="PS50157">
    <property type="entry name" value="ZINC_FINGER_C2H2_2"/>
    <property type="match status" value="3"/>
</dbReference>
<dbReference type="GO" id="GO:0005634">
    <property type="term" value="C:nucleus"/>
    <property type="evidence" value="ECO:0007669"/>
    <property type="project" value="UniProtKB-SubCell"/>
</dbReference>
<accession>W6MRW0</accession>
<feature type="region of interest" description="Disordered" evidence="10">
    <location>
        <begin position="1"/>
        <end position="40"/>
    </location>
</feature>
<dbReference type="InterPro" id="IPR050331">
    <property type="entry name" value="Zinc_finger"/>
</dbReference>
<evidence type="ECO:0000313" key="12">
    <source>
        <dbReference type="EMBL" id="CDK29113.1"/>
    </source>
</evidence>
<feature type="region of interest" description="Disordered" evidence="10">
    <location>
        <begin position="286"/>
        <end position="384"/>
    </location>
</feature>
<keyword evidence="7" id="KW-0804">Transcription</keyword>
<feature type="compositionally biased region" description="Polar residues" evidence="10">
    <location>
        <begin position="23"/>
        <end position="34"/>
    </location>
</feature>